<evidence type="ECO:0000259" key="1">
    <source>
        <dbReference type="PROSITE" id="PS51677"/>
    </source>
</evidence>
<dbReference type="GO" id="GO:0005975">
    <property type="term" value="P:carbohydrate metabolic process"/>
    <property type="evidence" value="ECO:0007669"/>
    <property type="project" value="InterPro"/>
</dbReference>
<accession>A0A1Q2MB14</accession>
<evidence type="ECO:0000313" key="3">
    <source>
        <dbReference type="Proteomes" id="UP000188219"/>
    </source>
</evidence>
<dbReference type="KEGG" id="maga:Mag101_09780"/>
<dbReference type="AlphaFoldDB" id="A0A1Q2MB14"/>
<dbReference type="GO" id="GO:0016810">
    <property type="term" value="F:hydrolase activity, acting on carbon-nitrogen (but not peptide) bonds"/>
    <property type="evidence" value="ECO:0007669"/>
    <property type="project" value="InterPro"/>
</dbReference>
<feature type="domain" description="NodB homology" evidence="1">
    <location>
        <begin position="77"/>
        <end position="297"/>
    </location>
</feature>
<dbReference type="Pfam" id="PF01522">
    <property type="entry name" value="Polysacc_deac_1"/>
    <property type="match status" value="1"/>
</dbReference>
<gene>
    <name evidence="2" type="ORF">Mag101_09780</name>
</gene>
<protein>
    <submittedName>
        <fullName evidence="2">Polysaccharide deacetylase</fullName>
    </submittedName>
</protein>
<dbReference type="PANTHER" id="PTHR43123">
    <property type="entry name" value="POLYSACCHARIDE DEACETYLASE-RELATED"/>
    <property type="match status" value="1"/>
</dbReference>
<dbReference type="InterPro" id="IPR011330">
    <property type="entry name" value="Glyco_hydro/deAcase_b/a-brl"/>
</dbReference>
<keyword evidence="3" id="KW-1185">Reference proteome</keyword>
<dbReference type="eggNOG" id="COG0726">
    <property type="taxonomic scope" value="Bacteria"/>
</dbReference>
<dbReference type="PROSITE" id="PS51677">
    <property type="entry name" value="NODB"/>
    <property type="match status" value="1"/>
</dbReference>
<dbReference type="STRING" id="260552.Mag101_09780"/>
<dbReference type="RefSeq" id="WP_077408207.1">
    <property type="nucleotide sequence ID" value="NZ_CP019650.1"/>
</dbReference>
<proteinExistence type="predicted"/>
<evidence type="ECO:0000313" key="2">
    <source>
        <dbReference type="EMBL" id="AQQ69487.1"/>
    </source>
</evidence>
<sequence>MSDTKALPPEHLQYPERHYGMDHDLYSWEMLTNRKPVHWQQGKLALWVNVSLQFFPLNQRGLPFPPAGGMTMPYPDLRHFSLRDYGNRVGIYRILRALDKYNIKPTFAVNGELVQRAPYLLHLLRERGDEVIAHGWNMDSPHYGGQSKGVEKELISRTLGSLRKATGQEVRGWLSPGKVHSENTPTLLAEQGFEYFCDWVNDDMPYRFNTNSGALWAMPLSTELEDQFILRNNLHSETSYAEQMEDACRFLLSEAQTQGGRILALNIHPWMLGQPHRIAYLERALEFITAQPGVFSAPAHSLLQQREQAIAQPA</sequence>
<dbReference type="EMBL" id="CP019650">
    <property type="protein sequence ID" value="AQQ69487.1"/>
    <property type="molecule type" value="Genomic_DNA"/>
</dbReference>
<dbReference type="Proteomes" id="UP000188219">
    <property type="component" value="Chromosome"/>
</dbReference>
<dbReference type="Gene3D" id="3.20.20.370">
    <property type="entry name" value="Glycoside hydrolase/deacetylase"/>
    <property type="match status" value="1"/>
</dbReference>
<name>A0A1Q2MB14_9GAMM</name>
<dbReference type="InterPro" id="IPR002509">
    <property type="entry name" value="NODB_dom"/>
</dbReference>
<dbReference type="CDD" id="cd10979">
    <property type="entry name" value="CE4_PuuE_like"/>
    <property type="match status" value="1"/>
</dbReference>
<reference evidence="2" key="1">
    <citation type="submission" date="2017-02" db="EMBL/GenBank/DDBJ databases">
        <title>Genome of Microbulbifer agarilyticus GP101.</title>
        <authorList>
            <person name="Jung J."/>
            <person name="Bae S.S."/>
            <person name="Baek K."/>
        </authorList>
    </citation>
    <scope>NUCLEOTIDE SEQUENCE [LARGE SCALE GENOMIC DNA]</scope>
    <source>
        <strain evidence="2">GP101</strain>
    </source>
</reference>
<dbReference type="SUPFAM" id="SSF88713">
    <property type="entry name" value="Glycoside hydrolase/deacetylase"/>
    <property type="match status" value="1"/>
</dbReference>
<organism evidence="2 3">
    <name type="scientific">Microbulbifer agarilyticus</name>
    <dbReference type="NCBI Taxonomy" id="260552"/>
    <lineage>
        <taxon>Bacteria</taxon>
        <taxon>Pseudomonadati</taxon>
        <taxon>Pseudomonadota</taxon>
        <taxon>Gammaproteobacteria</taxon>
        <taxon>Cellvibrionales</taxon>
        <taxon>Microbulbiferaceae</taxon>
        <taxon>Microbulbifer</taxon>
    </lineage>
</organism>
<dbReference type="PANTHER" id="PTHR43123:SF4">
    <property type="entry name" value="POLYSACCHARIDE DEACETYLASE"/>
    <property type="match status" value="1"/>
</dbReference>
<dbReference type="OrthoDB" id="9787041at2"/>